<accession>A0A1A7WZ23</accession>
<evidence type="ECO:0000256" key="1">
    <source>
        <dbReference type="SAM" id="MobiDB-lite"/>
    </source>
</evidence>
<dbReference type="EMBL" id="HADW01009561">
    <property type="protein sequence ID" value="SBP10961.1"/>
    <property type="molecule type" value="Transcribed_RNA"/>
</dbReference>
<evidence type="ECO:0000313" key="2">
    <source>
        <dbReference type="EMBL" id="SBP10961.1"/>
    </source>
</evidence>
<sequence length="124" mass="13845">SRAHKRHNRSQCWKNETRQHQTDPTISSHLAAAHVDRNRADDNHFVSSDKKQTKRKQTKLHLVGSPAGRQAGSHPDPGGLIFSCGVCVERTTHPLHNNDGFCLHLPVFLLSASPAELQLFQCQP</sequence>
<reference evidence="2" key="1">
    <citation type="submission" date="2016-05" db="EMBL/GenBank/DDBJ databases">
        <authorList>
            <person name="Lavstsen T."/>
            <person name="Jespersen J.S."/>
        </authorList>
    </citation>
    <scope>NUCLEOTIDE SEQUENCE</scope>
    <source>
        <tissue evidence="2">Brain</tissue>
    </source>
</reference>
<organism evidence="2">
    <name type="scientific">Iconisemion striatum</name>
    <dbReference type="NCBI Taxonomy" id="60296"/>
    <lineage>
        <taxon>Eukaryota</taxon>
        <taxon>Metazoa</taxon>
        <taxon>Chordata</taxon>
        <taxon>Craniata</taxon>
        <taxon>Vertebrata</taxon>
        <taxon>Euteleostomi</taxon>
        <taxon>Actinopterygii</taxon>
        <taxon>Neopterygii</taxon>
        <taxon>Teleostei</taxon>
        <taxon>Neoteleostei</taxon>
        <taxon>Acanthomorphata</taxon>
        <taxon>Ovalentaria</taxon>
        <taxon>Atherinomorphae</taxon>
        <taxon>Cyprinodontiformes</taxon>
        <taxon>Nothobranchiidae</taxon>
        <taxon>Iconisemion</taxon>
    </lineage>
</organism>
<feature type="non-terminal residue" evidence="2">
    <location>
        <position position="1"/>
    </location>
</feature>
<proteinExistence type="predicted"/>
<dbReference type="AlphaFoldDB" id="A0A1A7WZ23"/>
<reference evidence="2" key="2">
    <citation type="submission" date="2016-06" db="EMBL/GenBank/DDBJ databases">
        <title>The genome of a short-lived fish provides insights into sex chromosome evolution and the genetic control of aging.</title>
        <authorList>
            <person name="Reichwald K."/>
            <person name="Felder M."/>
            <person name="Petzold A."/>
            <person name="Koch P."/>
            <person name="Groth M."/>
            <person name="Platzer M."/>
        </authorList>
    </citation>
    <scope>NUCLEOTIDE SEQUENCE</scope>
    <source>
        <tissue evidence="2">Brain</tissue>
    </source>
</reference>
<feature type="region of interest" description="Disordered" evidence="1">
    <location>
        <begin position="1"/>
        <end position="25"/>
    </location>
</feature>
<feature type="compositionally biased region" description="Basic and acidic residues" evidence="1">
    <location>
        <begin position="37"/>
        <end position="51"/>
    </location>
</feature>
<protein>
    <submittedName>
        <fullName evidence="2">Yippee-like 1</fullName>
    </submittedName>
</protein>
<feature type="region of interest" description="Disordered" evidence="1">
    <location>
        <begin position="37"/>
        <end position="77"/>
    </location>
</feature>
<feature type="non-terminal residue" evidence="2">
    <location>
        <position position="124"/>
    </location>
</feature>
<name>A0A1A7WZ23_9TELE</name>
<gene>
    <name evidence="2" type="primary">YPEL1</name>
</gene>